<dbReference type="EC" id="3.1.4.-" evidence="8"/>
<keyword evidence="2" id="KW-0140">cGMP</keyword>
<dbReference type="Gene3D" id="1.10.1300.10">
    <property type="entry name" value="3'5'-cyclic nucleotide phosphodiesterase, catalytic domain"/>
    <property type="match status" value="1"/>
</dbReference>
<dbReference type="PROSITE" id="PS51845">
    <property type="entry name" value="PDEASE_I_2"/>
    <property type="match status" value="1"/>
</dbReference>
<dbReference type="GO" id="GO:0007165">
    <property type="term" value="P:signal transduction"/>
    <property type="evidence" value="ECO:0007669"/>
    <property type="project" value="InterPro"/>
</dbReference>
<feature type="binding site" evidence="6">
    <location>
        <position position="379"/>
    </location>
    <ligand>
        <name>AMP</name>
        <dbReference type="ChEBI" id="CHEBI:456215"/>
    </ligand>
</feature>
<evidence type="ECO:0000256" key="6">
    <source>
        <dbReference type="PIRSR" id="PIRSR623088-2"/>
    </source>
</evidence>
<evidence type="ECO:0000256" key="1">
    <source>
        <dbReference type="ARBA" id="ARBA00007648"/>
    </source>
</evidence>
<feature type="binding site" evidence="7">
    <location>
        <position position="328"/>
    </location>
    <ligand>
        <name>Zn(2+)</name>
        <dbReference type="ChEBI" id="CHEBI:29105"/>
        <label>1</label>
    </ligand>
</feature>
<dbReference type="PRINTS" id="PR00387">
    <property type="entry name" value="PDIESTERASE1"/>
</dbReference>
<feature type="binding site" evidence="6">
    <location>
        <position position="328"/>
    </location>
    <ligand>
        <name>AMP</name>
        <dbReference type="ChEBI" id="CHEBI:456215"/>
    </ligand>
</feature>
<evidence type="ECO:0000256" key="4">
    <source>
        <dbReference type="ARBA" id="ARBA00022801"/>
    </source>
</evidence>
<sequence>LRYILYQLNRGELTTPDLCKNLEYVALALESSYAEGCKLIQNEEEVAQFENTDVPEEVREWLALTFTQQASQQPQKHSFKSVVNAIRTGIRLDRIKKRMSSYTADLVPPEVAELLKDLDSWEFDVFRLNDVSNNNALRFIGLELFFRYNFFGKFKIPMCKMEAFLNALQVGYSKHDNPYHNLVHGADVTQTANWMLCKTGTMECLSDLELFAYLFSAMIHDYEHTGHTNNFHVQSNSDYAMLYNDRSVLENHHISSIFRMMRADKQLNILSNLTNEEYREFRNLVIEIVLSTDMSTHFTQVKNLKTMLESAEGVDKVKALCFIIHCCDISHPSKPWYIHLRWTKQLLEEFFRQGDQEAALGLPCSPLCDRHTVQMAKSQIGFIDFIVEPTMIICGEMLNKLLEPLLSVLREKSTPHFNHDVVSDNR</sequence>
<feature type="binding site" evidence="7">
    <location>
        <position position="221"/>
    </location>
    <ligand>
        <name>Zn(2+)</name>
        <dbReference type="ChEBI" id="CHEBI:29105"/>
        <label>2</label>
    </ligand>
</feature>
<feature type="binding site" evidence="7">
    <location>
        <position position="184"/>
    </location>
    <ligand>
        <name>Zn(2+)</name>
        <dbReference type="ChEBI" id="CHEBI:29105"/>
        <label>1</label>
    </ligand>
</feature>
<dbReference type="InterPro" id="IPR036971">
    <property type="entry name" value="PDEase_catalytic_dom_sf"/>
</dbReference>
<proteinExistence type="inferred from homology"/>
<feature type="binding site" evidence="6">
    <location>
        <position position="221"/>
    </location>
    <ligand>
        <name>AMP</name>
        <dbReference type="ChEBI" id="CHEBI:456215"/>
    </ligand>
</feature>
<evidence type="ECO:0000256" key="2">
    <source>
        <dbReference type="ARBA" id="ARBA00022535"/>
    </source>
</evidence>
<protein>
    <recommendedName>
        <fullName evidence="8">Phosphodiesterase</fullName>
        <ecNumber evidence="8">3.1.4.-</ecNumber>
    </recommendedName>
</protein>
<dbReference type="WBParaSite" id="SBAD_0001164701-mRNA-1">
    <property type="protein sequence ID" value="SBAD_0001164701-mRNA-1"/>
    <property type="gene ID" value="SBAD_0001164701"/>
</dbReference>
<dbReference type="GO" id="GO:0004114">
    <property type="term" value="F:3',5'-cyclic-nucleotide phosphodiesterase activity"/>
    <property type="evidence" value="ECO:0007669"/>
    <property type="project" value="InterPro"/>
</dbReference>
<dbReference type="InterPro" id="IPR013706">
    <property type="entry name" value="PDE1_N"/>
</dbReference>
<evidence type="ECO:0000256" key="7">
    <source>
        <dbReference type="PIRSR" id="PIRSR623088-3"/>
    </source>
</evidence>
<dbReference type="InterPro" id="IPR023088">
    <property type="entry name" value="PDEase"/>
</dbReference>
<dbReference type="PROSITE" id="PS00126">
    <property type="entry name" value="PDEASE_I_1"/>
    <property type="match status" value="1"/>
</dbReference>
<dbReference type="SMART" id="SM00471">
    <property type="entry name" value="HDc"/>
    <property type="match status" value="1"/>
</dbReference>
<dbReference type="Pfam" id="PF00233">
    <property type="entry name" value="PDEase_I"/>
    <property type="match status" value="1"/>
</dbReference>
<dbReference type="CDD" id="cd00077">
    <property type="entry name" value="HDc"/>
    <property type="match status" value="1"/>
</dbReference>
<accession>A0A183J5W5</accession>
<dbReference type="PANTHER" id="PTHR11347">
    <property type="entry name" value="CYCLIC NUCLEOTIDE PHOSPHODIESTERASE"/>
    <property type="match status" value="1"/>
</dbReference>
<reference evidence="10" key="1">
    <citation type="submission" date="2016-06" db="UniProtKB">
        <authorList>
            <consortium name="WormBaseParasite"/>
        </authorList>
    </citation>
    <scope>IDENTIFICATION</scope>
</reference>
<dbReference type="GO" id="GO:0046872">
    <property type="term" value="F:metal ion binding"/>
    <property type="evidence" value="ECO:0007669"/>
    <property type="project" value="UniProtKB-KW"/>
</dbReference>
<keyword evidence="3 7" id="KW-0479">Metal-binding</keyword>
<dbReference type="SUPFAM" id="SSF109604">
    <property type="entry name" value="HD-domain/PDEase-like"/>
    <property type="match status" value="1"/>
</dbReference>
<evidence type="ECO:0000256" key="8">
    <source>
        <dbReference type="RuleBase" id="RU363067"/>
    </source>
</evidence>
<dbReference type="Pfam" id="PF08499">
    <property type="entry name" value="PDEase_I_N"/>
    <property type="match status" value="1"/>
</dbReference>
<comment type="cofactor">
    <cofactor evidence="8">
        <name>a divalent metal cation</name>
        <dbReference type="ChEBI" id="CHEBI:60240"/>
    </cofactor>
    <text evidence="8">Binds 2 divalent metal cations per subunit. Site 1 may preferentially bind zinc ions, while site 2 has a preference for magnesium and/or manganese ions.</text>
</comment>
<feature type="domain" description="PDEase" evidence="9">
    <location>
        <begin position="103"/>
        <end position="426"/>
    </location>
</feature>
<feature type="binding site" evidence="6">
    <location>
        <begin position="180"/>
        <end position="184"/>
    </location>
    <ligand>
        <name>AMP</name>
        <dbReference type="ChEBI" id="CHEBI:456215"/>
    </ligand>
</feature>
<organism evidence="10">
    <name type="scientific">Soboliphyme baturini</name>
    <dbReference type="NCBI Taxonomy" id="241478"/>
    <lineage>
        <taxon>Eukaryota</taxon>
        <taxon>Metazoa</taxon>
        <taxon>Ecdysozoa</taxon>
        <taxon>Nematoda</taxon>
        <taxon>Enoplea</taxon>
        <taxon>Dorylaimia</taxon>
        <taxon>Dioctophymatida</taxon>
        <taxon>Dioctophymatoidea</taxon>
        <taxon>Soboliphymatidae</taxon>
        <taxon>Soboliphyme</taxon>
    </lineage>
</organism>
<feature type="binding site" evidence="7">
    <location>
        <position position="220"/>
    </location>
    <ligand>
        <name>Zn(2+)</name>
        <dbReference type="ChEBI" id="CHEBI:29105"/>
        <label>1</label>
    </ligand>
</feature>
<dbReference type="AlphaFoldDB" id="A0A183J5W5"/>
<dbReference type="InterPro" id="IPR002073">
    <property type="entry name" value="PDEase_catalytic_dom"/>
</dbReference>
<evidence type="ECO:0000313" key="10">
    <source>
        <dbReference type="WBParaSite" id="SBAD_0001164701-mRNA-1"/>
    </source>
</evidence>
<keyword evidence="4 8" id="KW-0378">Hydrolase</keyword>
<feature type="active site" description="Proton donor" evidence="5">
    <location>
        <position position="180"/>
    </location>
</feature>
<feature type="binding site" evidence="7">
    <location>
        <position position="221"/>
    </location>
    <ligand>
        <name>Zn(2+)</name>
        <dbReference type="ChEBI" id="CHEBI:29105"/>
        <label>1</label>
    </ligand>
</feature>
<evidence type="ECO:0000256" key="3">
    <source>
        <dbReference type="ARBA" id="ARBA00022723"/>
    </source>
</evidence>
<evidence type="ECO:0000256" key="5">
    <source>
        <dbReference type="PIRSR" id="PIRSR623088-1"/>
    </source>
</evidence>
<evidence type="ECO:0000259" key="9">
    <source>
        <dbReference type="PROSITE" id="PS51845"/>
    </source>
</evidence>
<comment type="similarity">
    <text evidence="1 8">Belongs to the cyclic nucleotide phosphodiesterase family.</text>
</comment>
<dbReference type="InterPro" id="IPR023174">
    <property type="entry name" value="PDEase_CS"/>
</dbReference>
<name>A0A183J5W5_9BILA</name>
<dbReference type="InterPro" id="IPR003607">
    <property type="entry name" value="HD/PDEase_dom"/>
</dbReference>